<dbReference type="AlphaFoldDB" id="A0A7W3REZ0"/>
<evidence type="ECO:0000256" key="3">
    <source>
        <dbReference type="ARBA" id="ARBA00006401"/>
    </source>
</evidence>
<evidence type="ECO:0000256" key="11">
    <source>
        <dbReference type="ARBA" id="ARBA00023002"/>
    </source>
</evidence>
<dbReference type="SUPFAM" id="SSF63380">
    <property type="entry name" value="Riboflavin synthase domain-like"/>
    <property type="match status" value="1"/>
</dbReference>
<keyword evidence="12" id="KW-0408">Iron</keyword>
<evidence type="ECO:0000256" key="7">
    <source>
        <dbReference type="ARBA" id="ARBA00022630"/>
    </source>
</evidence>
<evidence type="ECO:0000256" key="6">
    <source>
        <dbReference type="ARBA" id="ARBA00022621"/>
    </source>
</evidence>
<dbReference type="GO" id="GO:0071949">
    <property type="term" value="F:FAD binding"/>
    <property type="evidence" value="ECO:0007669"/>
    <property type="project" value="TreeGrafter"/>
</dbReference>
<keyword evidence="10" id="KW-0521">NADP</keyword>
<dbReference type="PRINTS" id="PR00409">
    <property type="entry name" value="PHDIOXRDTASE"/>
</dbReference>
<comment type="cofactor">
    <cofactor evidence="2">
        <name>FAD</name>
        <dbReference type="ChEBI" id="CHEBI:57692"/>
    </cofactor>
</comment>
<dbReference type="Gene3D" id="3.40.50.80">
    <property type="entry name" value="Nucleotide-binding domain of ferredoxin-NADP reductase (FNR) module"/>
    <property type="match status" value="1"/>
</dbReference>
<comment type="cofactor">
    <cofactor evidence="1">
        <name>heme b</name>
        <dbReference type="ChEBI" id="CHEBI:60344"/>
    </cofactor>
</comment>
<comment type="catalytic activity">
    <reaction evidence="15">
        <text>2 nitric oxide + NADPH + 2 O2 = 2 nitrate + NADP(+) + H(+)</text>
        <dbReference type="Rhea" id="RHEA:19465"/>
        <dbReference type="ChEBI" id="CHEBI:15378"/>
        <dbReference type="ChEBI" id="CHEBI:15379"/>
        <dbReference type="ChEBI" id="CHEBI:16480"/>
        <dbReference type="ChEBI" id="CHEBI:17632"/>
        <dbReference type="ChEBI" id="CHEBI:57783"/>
        <dbReference type="ChEBI" id="CHEBI:58349"/>
        <dbReference type="EC" id="1.14.12.17"/>
    </reaction>
</comment>
<keyword evidence="17" id="KW-0223">Dioxygenase</keyword>
<sequence length="170" mass="18986">MSNYLHKQVQTGDTLKFSAPAGDFVLDHSELPIVLISGGIGITPLLSMLNTIVEKQPTCKVTFLHASINGKTHAFKEHVAQLNRNNENVTSFICYSSPNEGDRLGTDFDKEGYIDLELLQSVVPSKEAVFYFCGSIPFMEAILKALRRWDIPNERIHYEVFSPVAILGEK</sequence>
<protein>
    <recommendedName>
        <fullName evidence="4">nitric oxide dioxygenase</fullName>
        <ecNumber evidence="4">1.14.12.17</ecNumber>
    </recommendedName>
</protein>
<keyword evidence="11 17" id="KW-0560">Oxidoreductase</keyword>
<evidence type="ECO:0000256" key="4">
    <source>
        <dbReference type="ARBA" id="ARBA00012229"/>
    </source>
</evidence>
<evidence type="ECO:0000259" key="16">
    <source>
        <dbReference type="Pfam" id="PF00175"/>
    </source>
</evidence>
<evidence type="ECO:0000256" key="5">
    <source>
        <dbReference type="ARBA" id="ARBA00022617"/>
    </source>
</evidence>
<dbReference type="GO" id="GO:0005344">
    <property type="term" value="F:oxygen carrier activity"/>
    <property type="evidence" value="ECO:0007669"/>
    <property type="project" value="UniProtKB-KW"/>
</dbReference>
<dbReference type="CDD" id="cd06184">
    <property type="entry name" value="flavohem_like_fad_nad_binding"/>
    <property type="match status" value="1"/>
</dbReference>
<evidence type="ECO:0000256" key="14">
    <source>
        <dbReference type="ARBA" id="ARBA00048649"/>
    </source>
</evidence>
<evidence type="ECO:0000256" key="12">
    <source>
        <dbReference type="ARBA" id="ARBA00023004"/>
    </source>
</evidence>
<keyword evidence="5" id="KW-0349">Heme</keyword>
<dbReference type="Proteomes" id="UP000543174">
    <property type="component" value="Unassembled WGS sequence"/>
</dbReference>
<keyword evidence="7" id="KW-0285">Flavoprotein</keyword>
<dbReference type="FunFam" id="3.40.50.80:FF:000010">
    <property type="entry name" value="Flavohemoprotein"/>
    <property type="match status" value="1"/>
</dbReference>
<gene>
    <name evidence="17" type="ORF">HNP21_001927</name>
</gene>
<dbReference type="Pfam" id="PF00175">
    <property type="entry name" value="NAD_binding_1"/>
    <property type="match status" value="1"/>
</dbReference>
<evidence type="ECO:0000256" key="9">
    <source>
        <dbReference type="ARBA" id="ARBA00022827"/>
    </source>
</evidence>
<feature type="domain" description="Oxidoreductase FAD/NAD(P)-binding" evidence="16">
    <location>
        <begin position="35"/>
        <end position="142"/>
    </location>
</feature>
<dbReference type="GO" id="GO:0046210">
    <property type="term" value="P:nitric oxide catabolic process"/>
    <property type="evidence" value="ECO:0007669"/>
    <property type="project" value="TreeGrafter"/>
</dbReference>
<dbReference type="InterPro" id="IPR001433">
    <property type="entry name" value="OxRdtase_FAD/NAD-bd"/>
</dbReference>
<evidence type="ECO:0000313" key="17">
    <source>
        <dbReference type="EMBL" id="MBA9038838.1"/>
    </source>
</evidence>
<keyword evidence="6" id="KW-0561">Oxygen transport</keyword>
<keyword evidence="9" id="KW-0274">FAD</keyword>
<dbReference type="PANTHER" id="PTHR43396:SF3">
    <property type="entry name" value="FLAVOHEMOPROTEIN"/>
    <property type="match status" value="1"/>
</dbReference>
<evidence type="ECO:0000256" key="10">
    <source>
        <dbReference type="ARBA" id="ARBA00022857"/>
    </source>
</evidence>
<reference evidence="17" key="1">
    <citation type="submission" date="2020-08" db="EMBL/GenBank/DDBJ databases">
        <title>Functional genomics of gut bacteria from endangered species of beetles.</title>
        <authorList>
            <person name="Carlos-Shanley C."/>
        </authorList>
    </citation>
    <scope>NUCLEOTIDE SEQUENCE [LARGE SCALE GENOMIC DNA]</scope>
    <source>
        <strain evidence="17">S00060</strain>
    </source>
</reference>
<dbReference type="EMBL" id="JACJHT010000001">
    <property type="protein sequence ID" value="MBA9038838.1"/>
    <property type="molecule type" value="Genomic_DNA"/>
</dbReference>
<organism evidence="17 18">
    <name type="scientific">Priestia aryabhattai</name>
    <name type="common">Bacillus aryabhattai</name>
    <dbReference type="NCBI Taxonomy" id="412384"/>
    <lineage>
        <taxon>Bacteria</taxon>
        <taxon>Bacillati</taxon>
        <taxon>Bacillota</taxon>
        <taxon>Bacilli</taxon>
        <taxon>Bacillales</taxon>
        <taxon>Bacillaceae</taxon>
        <taxon>Priestia</taxon>
    </lineage>
</organism>
<dbReference type="SUPFAM" id="SSF52343">
    <property type="entry name" value="Ferredoxin reductase-like, C-terminal NADP-linked domain"/>
    <property type="match status" value="1"/>
</dbReference>
<keyword evidence="18" id="KW-1185">Reference proteome</keyword>
<name>A0A7W3REZ0_PRIAR</name>
<evidence type="ECO:0000256" key="8">
    <source>
        <dbReference type="ARBA" id="ARBA00022723"/>
    </source>
</evidence>
<dbReference type="GO" id="GO:0008941">
    <property type="term" value="F:nitric oxide dioxygenase NAD(P)H activity"/>
    <property type="evidence" value="ECO:0007669"/>
    <property type="project" value="UniProtKB-EC"/>
</dbReference>
<proteinExistence type="inferred from homology"/>
<dbReference type="InterPro" id="IPR017938">
    <property type="entry name" value="Riboflavin_synthase-like_b-brl"/>
</dbReference>
<comment type="caution">
    <text evidence="17">The sequence shown here is derived from an EMBL/GenBank/DDBJ whole genome shotgun (WGS) entry which is preliminary data.</text>
</comment>
<dbReference type="InterPro" id="IPR039261">
    <property type="entry name" value="FNR_nucleotide-bd"/>
</dbReference>
<evidence type="ECO:0000313" key="18">
    <source>
        <dbReference type="Proteomes" id="UP000543174"/>
    </source>
</evidence>
<dbReference type="PANTHER" id="PTHR43396">
    <property type="entry name" value="FLAVOHEMOPROTEIN"/>
    <property type="match status" value="1"/>
</dbReference>
<comment type="similarity">
    <text evidence="3">In the C-terminal section; belongs to the flavoprotein pyridine nucleotide cytochrome reductase family.</text>
</comment>
<evidence type="ECO:0000256" key="2">
    <source>
        <dbReference type="ARBA" id="ARBA00001974"/>
    </source>
</evidence>
<evidence type="ECO:0000256" key="15">
    <source>
        <dbReference type="ARBA" id="ARBA00049433"/>
    </source>
</evidence>
<comment type="catalytic activity">
    <reaction evidence="14">
        <text>2 nitric oxide + NADH + 2 O2 = 2 nitrate + NAD(+) + H(+)</text>
        <dbReference type="Rhea" id="RHEA:19469"/>
        <dbReference type="ChEBI" id="CHEBI:15378"/>
        <dbReference type="ChEBI" id="CHEBI:15379"/>
        <dbReference type="ChEBI" id="CHEBI:16480"/>
        <dbReference type="ChEBI" id="CHEBI:17632"/>
        <dbReference type="ChEBI" id="CHEBI:57540"/>
        <dbReference type="ChEBI" id="CHEBI:57945"/>
        <dbReference type="EC" id="1.14.12.17"/>
    </reaction>
</comment>
<keyword evidence="6" id="KW-0813">Transport</keyword>
<evidence type="ECO:0000256" key="13">
    <source>
        <dbReference type="ARBA" id="ARBA00023027"/>
    </source>
</evidence>
<dbReference type="GO" id="GO:0046872">
    <property type="term" value="F:metal ion binding"/>
    <property type="evidence" value="ECO:0007669"/>
    <property type="project" value="UniProtKB-KW"/>
</dbReference>
<evidence type="ECO:0000256" key="1">
    <source>
        <dbReference type="ARBA" id="ARBA00001970"/>
    </source>
</evidence>
<dbReference type="GO" id="GO:0071500">
    <property type="term" value="P:cellular response to nitrosative stress"/>
    <property type="evidence" value="ECO:0007669"/>
    <property type="project" value="TreeGrafter"/>
</dbReference>
<accession>A0A7W3REZ0</accession>
<keyword evidence="13" id="KW-0520">NAD</keyword>
<keyword evidence="8" id="KW-0479">Metal-binding</keyword>
<dbReference type="EC" id="1.14.12.17" evidence="4"/>